<dbReference type="EMBL" id="BAAARY010000001">
    <property type="protein sequence ID" value="GAA2512202.1"/>
    <property type="molecule type" value="Genomic_DNA"/>
</dbReference>
<name>A0ABN3N0D9_9ACTN</name>
<feature type="compositionally biased region" description="Basic and acidic residues" evidence="1">
    <location>
        <begin position="63"/>
        <end position="77"/>
    </location>
</feature>
<evidence type="ECO:0000313" key="3">
    <source>
        <dbReference type="Proteomes" id="UP001499978"/>
    </source>
</evidence>
<dbReference type="Proteomes" id="UP001499978">
    <property type="component" value="Unassembled WGS sequence"/>
</dbReference>
<protein>
    <submittedName>
        <fullName evidence="2">Uncharacterized protein</fullName>
    </submittedName>
</protein>
<feature type="region of interest" description="Disordered" evidence="1">
    <location>
        <begin position="1"/>
        <end position="91"/>
    </location>
</feature>
<organism evidence="2 3">
    <name type="scientific">Pilimelia columellifera subsp. columellifera</name>
    <dbReference type="NCBI Taxonomy" id="706583"/>
    <lineage>
        <taxon>Bacteria</taxon>
        <taxon>Bacillati</taxon>
        <taxon>Actinomycetota</taxon>
        <taxon>Actinomycetes</taxon>
        <taxon>Micromonosporales</taxon>
        <taxon>Micromonosporaceae</taxon>
        <taxon>Pilimelia</taxon>
    </lineage>
</organism>
<evidence type="ECO:0000256" key="1">
    <source>
        <dbReference type="SAM" id="MobiDB-lite"/>
    </source>
</evidence>
<reference evidence="2 3" key="1">
    <citation type="journal article" date="2019" name="Int. J. Syst. Evol. Microbiol.">
        <title>The Global Catalogue of Microorganisms (GCM) 10K type strain sequencing project: providing services to taxonomists for standard genome sequencing and annotation.</title>
        <authorList>
            <consortium name="The Broad Institute Genomics Platform"/>
            <consortium name="The Broad Institute Genome Sequencing Center for Infectious Disease"/>
            <person name="Wu L."/>
            <person name="Ma J."/>
        </authorList>
    </citation>
    <scope>NUCLEOTIDE SEQUENCE [LARGE SCALE GENOMIC DNA]</scope>
    <source>
        <strain evidence="2 3">JCM 3367</strain>
    </source>
</reference>
<gene>
    <name evidence="2" type="ORF">GCM10010201_04300</name>
</gene>
<sequence>MTADSFGDEPAGAQAAAYGGFRGFDDHEPPRPKRSQAVVNGGRARVPEQLSVSDPAPRVAKPAVERPDDRKAPERPGADPAGLQDTLPEFVAGGWDGSGTVAAHPLLRGLLLELPPKGAALPPGWLDRWFDAARSILELLYANGQAPTADDSRRG</sequence>
<comment type="caution">
    <text evidence="2">The sequence shown here is derived from an EMBL/GenBank/DDBJ whole genome shotgun (WGS) entry which is preliminary data.</text>
</comment>
<proteinExistence type="predicted"/>
<keyword evidence="3" id="KW-1185">Reference proteome</keyword>
<accession>A0ABN3N0D9</accession>
<dbReference type="RefSeq" id="WP_344167252.1">
    <property type="nucleotide sequence ID" value="NZ_BAAARY010000001.1"/>
</dbReference>
<evidence type="ECO:0000313" key="2">
    <source>
        <dbReference type="EMBL" id="GAA2512202.1"/>
    </source>
</evidence>